<feature type="transmembrane region" description="Helical" evidence="1">
    <location>
        <begin position="86"/>
        <end position="107"/>
    </location>
</feature>
<comment type="caution">
    <text evidence="2">The sequence shown here is derived from an EMBL/GenBank/DDBJ whole genome shotgun (WGS) entry which is preliminary data.</text>
</comment>
<dbReference type="EMBL" id="VSSQ01088936">
    <property type="protein sequence ID" value="MPN35389.1"/>
    <property type="molecule type" value="Genomic_DNA"/>
</dbReference>
<accession>A0A645HB84</accession>
<protein>
    <submittedName>
        <fullName evidence="2">Uncharacterized protein</fullName>
    </submittedName>
</protein>
<sequence>MNGIQSDAVYFTTSCSECPQINHCEPIPRQDSFCSLDESVIIFHMDDLFFWFVSFTDKVYLQQPVFIQVVFLNSIIQNHHKMAMEAFHRGLAVVMLFVLLIDPMLVIQPG</sequence>
<name>A0A645HB84_9ZZZZ</name>
<gene>
    <name evidence="2" type="ORF">SDC9_182887</name>
</gene>
<organism evidence="2">
    <name type="scientific">bioreactor metagenome</name>
    <dbReference type="NCBI Taxonomy" id="1076179"/>
    <lineage>
        <taxon>unclassified sequences</taxon>
        <taxon>metagenomes</taxon>
        <taxon>ecological metagenomes</taxon>
    </lineage>
</organism>
<keyword evidence="1" id="KW-0812">Transmembrane</keyword>
<proteinExistence type="predicted"/>
<keyword evidence="1" id="KW-0472">Membrane</keyword>
<keyword evidence="1" id="KW-1133">Transmembrane helix</keyword>
<reference evidence="2" key="1">
    <citation type="submission" date="2019-08" db="EMBL/GenBank/DDBJ databases">
        <authorList>
            <person name="Kucharzyk K."/>
            <person name="Murdoch R.W."/>
            <person name="Higgins S."/>
            <person name="Loffler F."/>
        </authorList>
    </citation>
    <scope>NUCLEOTIDE SEQUENCE</scope>
</reference>
<evidence type="ECO:0000313" key="2">
    <source>
        <dbReference type="EMBL" id="MPN35389.1"/>
    </source>
</evidence>
<evidence type="ECO:0000256" key="1">
    <source>
        <dbReference type="SAM" id="Phobius"/>
    </source>
</evidence>
<dbReference type="AlphaFoldDB" id="A0A645HB84"/>